<dbReference type="RefSeq" id="WP_248943099.1">
    <property type="nucleotide sequence ID" value="NZ_JAKIKS010000189.1"/>
</dbReference>
<comment type="caution">
    <text evidence="2">The sequence shown here is derived from an EMBL/GenBank/DDBJ whole genome shotgun (WGS) entry which is preliminary data.</text>
</comment>
<evidence type="ECO:0000313" key="3">
    <source>
        <dbReference type="Proteomes" id="UP001203423"/>
    </source>
</evidence>
<dbReference type="Gene3D" id="2.40.50.90">
    <property type="match status" value="1"/>
</dbReference>
<gene>
    <name evidence="2" type="ORF">L2764_25115</name>
</gene>
<organism evidence="2 3">
    <name type="scientific">Shewanella surugensis</name>
    <dbReference type="NCBI Taxonomy" id="212020"/>
    <lineage>
        <taxon>Bacteria</taxon>
        <taxon>Pseudomonadati</taxon>
        <taxon>Pseudomonadota</taxon>
        <taxon>Gammaproteobacteria</taxon>
        <taxon>Alteromonadales</taxon>
        <taxon>Shewanellaceae</taxon>
        <taxon>Shewanella</taxon>
    </lineage>
</organism>
<dbReference type="Pfam" id="PF00565">
    <property type="entry name" value="SNase"/>
    <property type="match status" value="1"/>
</dbReference>
<sequence>MKSLSLCNYFIFLMLFLSHYPLIVLAEEESNSVTVLSVKEVFSGSQFKAYFPERLSAKSIRVRGVETPKIKGLCDGEITAALQAKQFVRYYLDNAEKIVLVDFVKEKYNKTLATVYVDDVNLANVLIYNDLGKVWSGQQVDWCN</sequence>
<proteinExistence type="predicted"/>
<protein>
    <submittedName>
        <fullName evidence="2">Thermonuclease family protein</fullName>
    </submittedName>
</protein>
<dbReference type="Proteomes" id="UP001203423">
    <property type="component" value="Unassembled WGS sequence"/>
</dbReference>
<name>A0ABT0LK46_9GAMM</name>
<evidence type="ECO:0000313" key="2">
    <source>
        <dbReference type="EMBL" id="MCL1127662.1"/>
    </source>
</evidence>
<evidence type="ECO:0000259" key="1">
    <source>
        <dbReference type="Pfam" id="PF00565"/>
    </source>
</evidence>
<keyword evidence="3" id="KW-1185">Reference proteome</keyword>
<dbReference type="InterPro" id="IPR016071">
    <property type="entry name" value="Staphylococal_nuclease_OB-fold"/>
</dbReference>
<dbReference type="EMBL" id="JAKIKS010000189">
    <property type="protein sequence ID" value="MCL1127662.1"/>
    <property type="molecule type" value="Genomic_DNA"/>
</dbReference>
<dbReference type="SUPFAM" id="SSF50199">
    <property type="entry name" value="Staphylococcal nuclease"/>
    <property type="match status" value="1"/>
</dbReference>
<feature type="domain" description="TNase-like" evidence="1">
    <location>
        <begin position="60"/>
        <end position="129"/>
    </location>
</feature>
<reference evidence="2 3" key="1">
    <citation type="submission" date="2022-01" db="EMBL/GenBank/DDBJ databases">
        <title>Whole genome-based taxonomy of the Shewanellaceae.</title>
        <authorList>
            <person name="Martin-Rodriguez A.J."/>
        </authorList>
    </citation>
    <scope>NUCLEOTIDE SEQUENCE [LARGE SCALE GENOMIC DNA]</scope>
    <source>
        <strain evidence="2 3">DSM 17177</strain>
    </source>
</reference>
<accession>A0ABT0LK46</accession>
<dbReference type="InterPro" id="IPR035437">
    <property type="entry name" value="SNase_OB-fold_sf"/>
</dbReference>